<feature type="compositionally biased region" description="Polar residues" evidence="13">
    <location>
        <begin position="53"/>
        <end position="62"/>
    </location>
</feature>
<feature type="coiled-coil region" evidence="12">
    <location>
        <begin position="564"/>
        <end position="608"/>
    </location>
</feature>
<organism evidence="15 16">
    <name type="scientific">Lachancea fermentati</name>
    <name type="common">Zygosaccharomyces fermentati</name>
    <dbReference type="NCBI Taxonomy" id="4955"/>
    <lineage>
        <taxon>Eukaryota</taxon>
        <taxon>Fungi</taxon>
        <taxon>Dikarya</taxon>
        <taxon>Ascomycota</taxon>
        <taxon>Saccharomycotina</taxon>
        <taxon>Saccharomycetes</taxon>
        <taxon>Saccharomycetales</taxon>
        <taxon>Saccharomycetaceae</taxon>
        <taxon>Lachancea</taxon>
    </lineage>
</organism>
<feature type="coiled-coil region" evidence="12">
    <location>
        <begin position="378"/>
        <end position="499"/>
    </location>
</feature>
<feature type="compositionally biased region" description="Polar residues" evidence="13">
    <location>
        <begin position="23"/>
        <end position="32"/>
    </location>
</feature>
<dbReference type="SUPFAM" id="SSF52540">
    <property type="entry name" value="P-loop containing nucleoside triphosphate hydrolases"/>
    <property type="match status" value="1"/>
</dbReference>
<evidence type="ECO:0000256" key="1">
    <source>
        <dbReference type="ARBA" id="ARBA00004123"/>
    </source>
</evidence>
<keyword evidence="7 12" id="KW-0175">Coiled coil</keyword>
<evidence type="ECO:0000256" key="6">
    <source>
        <dbReference type="ARBA" id="ARBA00022840"/>
    </source>
</evidence>
<comment type="similarity">
    <text evidence="2">Belongs to the SMC family. SMC4 subfamily.</text>
</comment>
<feature type="coiled-coil region" evidence="12">
    <location>
        <begin position="974"/>
        <end position="1092"/>
    </location>
</feature>
<sequence length="1399" mass="160134">MSDSPLSKKQKVLAGASDDDSQVQESPNNTRQSRSRTPRKLVLGSPDKRFAYSQPSTASSLEVPNLKPQKGELSSSRGRVYSQSPPRSPNRSPTRRLELIQLSPLKKSRLELQRIYDSQASMEPVERLCIDRLVLHNFKSYAGTQVVGPFHSSFSAVVGPNGSGKSNVIDSMLFVFGFRANKMRQGKLSDLIHKSEAHPNLDSCFVEIHFKHVIDEPNGNTRTSENSSPLVVTRKAFKNNSSKYFINGKESNYTQVTHLLKGKGIDLDHKRFLILQGEVESIAQMKPKAEKESDDGLLEYLEDIIGTAKYKPLIEKSLTEIETLNEVCKEKESRFEFVEREKTSLESSKDEALNFLEKEKVLTILKSSLCQHKIWKNDEKLKNTLEKSKELNDELARESAKYVEHQNEIKKLEEECSSLKNQMKMFAEQQKKLMSEKGRREREKVSKEEKAKNLIQKKSKAEKLSKTTKTSISEAENKLKELESSQLQYEEEVAQLNTSLCEERGELDKIKLSLKDKTSEITSRIKVIEKELEPWTVRLQEKITNIRLTESTITVLKESEQKLVEDITQTVKNIQELRTRAEEKQMHIKKLEKEQDSMKELISIGQNECDGAAKKLEEMKAVLLAHRQRSMDAHSSLSSYENKNKVLNALTRLQKSGRISGFNGRLGDLGIIDDKYDVAISTACPRLDDIVVDTVECGQQCIEHLRKNNLGYARFILLDKLRNFNTNSINTPENVPRIFDLIEAKEQRFIPAFYSVLRDTLVAKDLNQANRVAYGRRRFRVVTLDGKLIDISGTMSGGGHQKARGMMKSKRQAQSDNYTPDEIARIDSELAEREKNFKIASETLREMEETLQRYKDREPNIHLDVAKLKMDLESLFTDISLSEKRLSSLEEARKLHEEGNKELHIAQAKLDSLKQERTQLEEEMKSKNKEMKSLQDEIMKAGGTKLQMQNSKVDSLTQRITIVVEKQKRDRISQKKAENDLRRWNKQHTEATLEMEKCQEDLSSINESISELAAKCQEMEALISEAESSKEEKEEQYTKLQEIITEKGEDSNGFKSFELDIKNRLEKLNDLASQIRKDAKKLSDKLDSLKIREVTVRLDLLDDGVLPPAEENSSLHDDETQIPSNPNTVGDSMDIDDTSEINNDRQLNSEEYDDAMAVDQLEDRTKHGLPKLSKEELDTLDVEKIEEEIKCLEDFVLNTQVDIDILEEYAKRLAEFKTRKLDLNQAVEKRDKVRETCEELKKNRLNEFMNGFNVISMTLKEMYQMITMGGNAELELVDSLDPFSEGVLFSVMPPKKSWRNISNLSGGEKTLSSLALVFALHKYKPTPLYVMDEIDAALDFRNVSIVASYIKERTKNAQFVVISLRNNMFELAQQLVGIYKNKNMTKSVTLQNKDLITRI</sequence>
<feature type="coiled-coil region" evidence="12">
    <location>
        <begin position="889"/>
        <end position="937"/>
    </location>
</feature>
<comment type="subcellular location">
    <subcellularLocation>
        <location evidence="1 11">Nucleus</location>
    </subcellularLocation>
</comment>
<dbReference type="GO" id="GO:0005524">
    <property type="term" value="F:ATP binding"/>
    <property type="evidence" value="ECO:0007669"/>
    <property type="project" value="UniProtKB-KW"/>
</dbReference>
<keyword evidence="9 11" id="KW-0539">Nucleus</keyword>
<dbReference type="GO" id="GO:0007076">
    <property type="term" value="P:mitotic chromosome condensation"/>
    <property type="evidence" value="ECO:0007669"/>
    <property type="project" value="TreeGrafter"/>
</dbReference>
<evidence type="ECO:0000256" key="13">
    <source>
        <dbReference type="SAM" id="MobiDB-lite"/>
    </source>
</evidence>
<evidence type="ECO:0000256" key="3">
    <source>
        <dbReference type="ARBA" id="ARBA00022618"/>
    </source>
</evidence>
<dbReference type="SUPFAM" id="SSF75553">
    <property type="entry name" value="Smc hinge domain"/>
    <property type="match status" value="1"/>
</dbReference>
<evidence type="ECO:0000256" key="5">
    <source>
        <dbReference type="ARBA" id="ARBA00022776"/>
    </source>
</evidence>
<dbReference type="OMA" id="CPALDNM"/>
<evidence type="ECO:0000256" key="12">
    <source>
        <dbReference type="SAM" id="Coils"/>
    </source>
</evidence>
<name>A0A1G4MK46_LACFM</name>
<feature type="coiled-coil region" evidence="12">
    <location>
        <begin position="830"/>
        <end position="857"/>
    </location>
</feature>
<dbReference type="Proteomes" id="UP000190831">
    <property type="component" value="Chromosome H"/>
</dbReference>
<evidence type="ECO:0000259" key="14">
    <source>
        <dbReference type="SMART" id="SM00968"/>
    </source>
</evidence>
<feature type="coiled-coil region" evidence="12">
    <location>
        <begin position="314"/>
        <end position="341"/>
    </location>
</feature>
<dbReference type="GO" id="GO:0005634">
    <property type="term" value="C:nucleus"/>
    <property type="evidence" value="ECO:0007669"/>
    <property type="project" value="UniProtKB-SubCell"/>
</dbReference>
<evidence type="ECO:0000256" key="8">
    <source>
        <dbReference type="ARBA" id="ARBA00023067"/>
    </source>
</evidence>
<keyword evidence="3" id="KW-0132">Cell division</keyword>
<evidence type="ECO:0000313" key="15">
    <source>
        <dbReference type="EMBL" id="SCW04256.1"/>
    </source>
</evidence>
<keyword evidence="16" id="KW-1185">Reference proteome</keyword>
<evidence type="ECO:0000313" key="16">
    <source>
        <dbReference type="Proteomes" id="UP000190831"/>
    </source>
</evidence>
<keyword evidence="10" id="KW-0131">Cell cycle</keyword>
<dbReference type="Pfam" id="PF02463">
    <property type="entry name" value="SMC_N"/>
    <property type="match status" value="1"/>
</dbReference>
<proteinExistence type="inferred from homology"/>
<dbReference type="SMART" id="SM00968">
    <property type="entry name" value="SMC_hinge"/>
    <property type="match status" value="1"/>
</dbReference>
<dbReference type="OrthoDB" id="5575062at2759"/>
<dbReference type="FunFam" id="3.40.50.300:FF:000481">
    <property type="entry name" value="Structural maintenance of chromosomes 4"/>
    <property type="match status" value="1"/>
</dbReference>
<reference evidence="15 16" key="1">
    <citation type="submission" date="2016-03" db="EMBL/GenBank/DDBJ databases">
        <authorList>
            <person name="Devillers H."/>
        </authorList>
    </citation>
    <scope>NUCLEOTIDE SEQUENCE [LARGE SCALE GENOMIC DNA]</scope>
    <source>
        <strain evidence="15">CBS 6772</strain>
    </source>
</reference>
<dbReference type="PANTHER" id="PTHR18937:SF172">
    <property type="entry name" value="STRUCTURAL MAINTENANCE OF CHROMOSOMES PROTEIN"/>
    <property type="match status" value="1"/>
</dbReference>
<dbReference type="PANTHER" id="PTHR18937">
    <property type="entry name" value="STRUCTURAL MAINTENANCE OF CHROMOSOMES SMC FAMILY MEMBER"/>
    <property type="match status" value="1"/>
</dbReference>
<evidence type="ECO:0000256" key="2">
    <source>
        <dbReference type="ARBA" id="ARBA00006005"/>
    </source>
</evidence>
<keyword evidence="8" id="KW-0226">DNA condensation</keyword>
<protein>
    <recommendedName>
        <fullName evidence="11">Structural maintenance of chromosomes protein</fullName>
    </recommendedName>
</protein>
<dbReference type="Gene3D" id="3.40.50.300">
    <property type="entry name" value="P-loop containing nucleotide triphosphate hydrolases"/>
    <property type="match status" value="2"/>
</dbReference>
<dbReference type="EMBL" id="LT598491">
    <property type="protein sequence ID" value="SCW04256.1"/>
    <property type="molecule type" value="Genomic_DNA"/>
</dbReference>
<dbReference type="InterPro" id="IPR010935">
    <property type="entry name" value="SMC_hinge"/>
</dbReference>
<feature type="compositionally biased region" description="Low complexity" evidence="13">
    <location>
        <begin position="82"/>
        <end position="92"/>
    </location>
</feature>
<dbReference type="InterPro" id="IPR027417">
    <property type="entry name" value="P-loop_NTPase"/>
</dbReference>
<feature type="region of interest" description="Disordered" evidence="13">
    <location>
        <begin position="1"/>
        <end position="96"/>
    </location>
</feature>
<evidence type="ECO:0000256" key="9">
    <source>
        <dbReference type="ARBA" id="ARBA00023242"/>
    </source>
</evidence>
<keyword evidence="4" id="KW-0547">Nucleotide-binding</keyword>
<accession>A0A1G4MK46</accession>
<feature type="region of interest" description="Disordered" evidence="13">
    <location>
        <begin position="1108"/>
        <end position="1140"/>
    </location>
</feature>
<dbReference type="PIRSF" id="PIRSF005719">
    <property type="entry name" value="SMC"/>
    <property type="match status" value="1"/>
</dbReference>
<dbReference type="GO" id="GO:0051301">
    <property type="term" value="P:cell division"/>
    <property type="evidence" value="ECO:0007669"/>
    <property type="project" value="UniProtKB-KW"/>
</dbReference>
<gene>
    <name evidence="15" type="ORF">LAFE_0H09516G</name>
</gene>
<evidence type="ECO:0000256" key="7">
    <source>
        <dbReference type="ARBA" id="ARBA00023054"/>
    </source>
</evidence>
<dbReference type="InterPro" id="IPR036277">
    <property type="entry name" value="SMC_hinge_sf"/>
</dbReference>
<dbReference type="STRING" id="4955.A0A1G4MK46"/>
<feature type="compositionally biased region" description="Polar residues" evidence="13">
    <location>
        <begin position="1121"/>
        <end position="1130"/>
    </location>
</feature>
<dbReference type="InterPro" id="IPR024704">
    <property type="entry name" value="SMC"/>
</dbReference>
<dbReference type="Gene3D" id="1.20.1060.20">
    <property type="match status" value="1"/>
</dbReference>
<dbReference type="Pfam" id="PF06470">
    <property type="entry name" value="SMC_hinge"/>
    <property type="match status" value="1"/>
</dbReference>
<feature type="domain" description="SMC hinge" evidence="14">
    <location>
        <begin position="660"/>
        <end position="773"/>
    </location>
</feature>
<dbReference type="InterPro" id="IPR003395">
    <property type="entry name" value="RecF/RecN/SMC_N"/>
</dbReference>
<evidence type="ECO:0000256" key="10">
    <source>
        <dbReference type="ARBA" id="ARBA00023306"/>
    </source>
</evidence>
<feature type="coiled-coil region" evidence="12">
    <location>
        <begin position="1206"/>
        <end position="1243"/>
    </location>
</feature>
<evidence type="ECO:0000256" key="11">
    <source>
        <dbReference type="PIRNR" id="PIRNR005719"/>
    </source>
</evidence>
<keyword evidence="5" id="KW-0498">Mitosis</keyword>
<dbReference type="Gene3D" id="3.30.70.1620">
    <property type="match status" value="1"/>
</dbReference>
<dbReference type="GO" id="GO:0000796">
    <property type="term" value="C:condensin complex"/>
    <property type="evidence" value="ECO:0007669"/>
    <property type="project" value="TreeGrafter"/>
</dbReference>
<keyword evidence="6" id="KW-0067">ATP-binding</keyword>
<dbReference type="GO" id="GO:0016887">
    <property type="term" value="F:ATP hydrolysis activity"/>
    <property type="evidence" value="ECO:0007669"/>
    <property type="project" value="InterPro"/>
</dbReference>
<evidence type="ECO:0000256" key="4">
    <source>
        <dbReference type="ARBA" id="ARBA00022741"/>
    </source>
</evidence>
<dbReference type="FunFam" id="3.40.50.300:FF:000585">
    <property type="entry name" value="Structural maintenance of chromosomes 4"/>
    <property type="match status" value="1"/>
</dbReference>